<evidence type="ECO:0000313" key="3">
    <source>
        <dbReference type="WBParaSite" id="PEQ_0000809401-mRNA-1"/>
    </source>
</evidence>
<keyword evidence="2" id="KW-1185">Reference proteome</keyword>
<protein>
    <submittedName>
        <fullName evidence="3">Uncharacterized protein</fullName>
    </submittedName>
</protein>
<feature type="region of interest" description="Disordered" evidence="1">
    <location>
        <begin position="1"/>
        <end position="34"/>
    </location>
</feature>
<reference evidence="3" key="1">
    <citation type="submission" date="2022-11" db="UniProtKB">
        <authorList>
            <consortium name="WormBaseParasite"/>
        </authorList>
    </citation>
    <scope>IDENTIFICATION</scope>
</reference>
<evidence type="ECO:0000313" key="2">
    <source>
        <dbReference type="Proteomes" id="UP000887564"/>
    </source>
</evidence>
<organism evidence="2 3">
    <name type="scientific">Parascaris equorum</name>
    <name type="common">Equine roundworm</name>
    <dbReference type="NCBI Taxonomy" id="6256"/>
    <lineage>
        <taxon>Eukaryota</taxon>
        <taxon>Metazoa</taxon>
        <taxon>Ecdysozoa</taxon>
        <taxon>Nematoda</taxon>
        <taxon>Chromadorea</taxon>
        <taxon>Rhabditida</taxon>
        <taxon>Spirurina</taxon>
        <taxon>Ascaridomorpha</taxon>
        <taxon>Ascaridoidea</taxon>
        <taxon>Ascarididae</taxon>
        <taxon>Parascaris</taxon>
    </lineage>
</organism>
<dbReference type="Proteomes" id="UP000887564">
    <property type="component" value="Unplaced"/>
</dbReference>
<accession>A0A914RNL4</accession>
<evidence type="ECO:0000256" key="1">
    <source>
        <dbReference type="SAM" id="MobiDB-lite"/>
    </source>
</evidence>
<dbReference type="AlphaFoldDB" id="A0A914RNL4"/>
<name>A0A914RNL4_PAREQ</name>
<sequence length="62" mass="6526">MMQQRFGSIAEDGNLLGNVHSTPDESTLNSGGDGDEVCATVLSDDGSELLLKTNIPSMRIST</sequence>
<dbReference type="WBParaSite" id="PEQ_0000809401-mRNA-1">
    <property type="protein sequence ID" value="PEQ_0000809401-mRNA-1"/>
    <property type="gene ID" value="PEQ_0000809401"/>
</dbReference>
<feature type="compositionally biased region" description="Polar residues" evidence="1">
    <location>
        <begin position="19"/>
        <end position="30"/>
    </location>
</feature>
<proteinExistence type="predicted"/>